<dbReference type="AlphaFoldDB" id="A0A2H0VHQ3"/>
<comment type="caution">
    <text evidence="1">The sequence shown here is derived from an EMBL/GenBank/DDBJ whole genome shotgun (WGS) entry which is preliminary data.</text>
</comment>
<accession>A0A2H0VHQ3</accession>
<sequence>MPTTIRTNGSKIDVEDLCRKILSDAGLGISIFGEGAIKKMEAMTELISAKGFAKTNSSRKKVEKAIRDFLEVRLGYGLYRMGVSTTRISLNDVLQSEAQLVNSGARRVEPLKRHLENLLRGVSG</sequence>
<evidence type="ECO:0000313" key="1">
    <source>
        <dbReference type="EMBL" id="PIR98613.1"/>
    </source>
</evidence>
<organism evidence="1 2">
    <name type="scientific">Candidatus Colwellbacteria bacterium CG10_big_fil_rev_8_21_14_0_10_41_28</name>
    <dbReference type="NCBI Taxonomy" id="1974539"/>
    <lineage>
        <taxon>Bacteria</taxon>
        <taxon>Candidatus Colwelliibacteriota</taxon>
    </lineage>
</organism>
<dbReference type="Proteomes" id="UP000230776">
    <property type="component" value="Unassembled WGS sequence"/>
</dbReference>
<protein>
    <submittedName>
        <fullName evidence="1">Uncharacterized protein</fullName>
    </submittedName>
</protein>
<evidence type="ECO:0000313" key="2">
    <source>
        <dbReference type="Proteomes" id="UP000230776"/>
    </source>
</evidence>
<name>A0A2H0VHQ3_9BACT</name>
<proteinExistence type="predicted"/>
<gene>
    <name evidence="1" type="ORF">COT88_00565</name>
</gene>
<dbReference type="EMBL" id="PFAG01000008">
    <property type="protein sequence ID" value="PIR98613.1"/>
    <property type="molecule type" value="Genomic_DNA"/>
</dbReference>
<reference evidence="2" key="1">
    <citation type="submission" date="2017-09" db="EMBL/GenBank/DDBJ databases">
        <title>Depth-based differentiation of microbial function through sediment-hosted aquifers and enrichment of novel symbionts in the deep terrestrial subsurface.</title>
        <authorList>
            <person name="Probst A.J."/>
            <person name="Ladd B."/>
            <person name="Jarett J.K."/>
            <person name="Geller-Mcgrath D.E."/>
            <person name="Sieber C.M.K."/>
            <person name="Emerson J.B."/>
            <person name="Anantharaman K."/>
            <person name="Thomas B.C."/>
            <person name="Malmstrom R."/>
            <person name="Stieglmeier M."/>
            <person name="Klingl A."/>
            <person name="Woyke T."/>
            <person name="Ryan C.M."/>
            <person name="Banfield J.F."/>
        </authorList>
    </citation>
    <scope>NUCLEOTIDE SEQUENCE [LARGE SCALE GENOMIC DNA]</scope>
</reference>